<dbReference type="Gene3D" id="3.40.1280.10">
    <property type="match status" value="1"/>
</dbReference>
<protein>
    <submittedName>
        <fullName evidence="4">RNA methyltransferase, TrmH family</fullName>
    </submittedName>
</protein>
<dbReference type="GO" id="GO:0008173">
    <property type="term" value="F:RNA methyltransferase activity"/>
    <property type="evidence" value="ECO:0007669"/>
    <property type="project" value="InterPro"/>
</dbReference>
<feature type="domain" description="tRNA/rRNA methyltransferase SpoU type" evidence="3">
    <location>
        <begin position="139"/>
        <end position="284"/>
    </location>
</feature>
<dbReference type="Pfam" id="PF00588">
    <property type="entry name" value="SpoU_methylase"/>
    <property type="match status" value="1"/>
</dbReference>
<evidence type="ECO:0000256" key="1">
    <source>
        <dbReference type="ARBA" id="ARBA00022603"/>
    </source>
</evidence>
<gene>
    <name evidence="4" type="ORF">COLSTE_01623</name>
</gene>
<dbReference type="RefSeq" id="WP_006721257.1">
    <property type="nucleotide sequence ID" value="NZ_CP085935.1"/>
</dbReference>
<dbReference type="eggNOG" id="COG0566">
    <property type="taxonomic scope" value="Bacteria"/>
</dbReference>
<dbReference type="SUPFAM" id="SSF55315">
    <property type="entry name" value="L30e-like"/>
    <property type="match status" value="1"/>
</dbReference>
<dbReference type="SUPFAM" id="SSF75217">
    <property type="entry name" value="alpha/beta knot"/>
    <property type="match status" value="1"/>
</dbReference>
<sequence>MGHIDVIHVASLDDPRLEAYTKLTERQLRSVLEPEKGIFIAESGKVIERAVEAGLEPVSFLLGERWLEHMTPLFDVVAREHPGLEVPVFVGAMELLEELTGFSVTRGALAAFRRPPMPDARAFLDGLVDRAAGRPVRVCILEGIVDHSNVGAIFRSAAALNVDGILASPTCVDPLYRRSARVSMGTVFQVPWTRIGTEARTWPRDGLAVLHDAGFTCAAMALSDDSVSLDDPALQSIERLAVFMGTEGAGLQPKTIAGCDKTIRIPMAHGVDSLNVAAASAVAFWQLCPHVDNGYTYKPGMFA</sequence>
<evidence type="ECO:0000256" key="2">
    <source>
        <dbReference type="ARBA" id="ARBA00022679"/>
    </source>
</evidence>
<dbReference type="GeneID" id="98003334"/>
<dbReference type="Proteomes" id="UP000003560">
    <property type="component" value="Unassembled WGS sequence"/>
</dbReference>
<dbReference type="HOGENOM" id="CLU_021322_3_3_11"/>
<reference evidence="4 5" key="2">
    <citation type="submission" date="2008-10" db="EMBL/GenBank/DDBJ databases">
        <authorList>
            <person name="Fulton L."/>
            <person name="Clifton S."/>
            <person name="Fulton B."/>
            <person name="Xu J."/>
            <person name="Minx P."/>
            <person name="Pepin K.H."/>
            <person name="Johnson M."/>
            <person name="Thiruvilangam P."/>
            <person name="Bhonagiri V."/>
            <person name="Nash W.E."/>
            <person name="Mardis E.R."/>
            <person name="Wilson R.K."/>
        </authorList>
    </citation>
    <scope>NUCLEOTIDE SEQUENCE [LARGE SCALE GENOMIC DNA]</scope>
    <source>
        <strain evidence="4 5">DSM 13279</strain>
    </source>
</reference>
<evidence type="ECO:0000313" key="5">
    <source>
        <dbReference type="Proteomes" id="UP000003560"/>
    </source>
</evidence>
<keyword evidence="5" id="KW-1185">Reference proteome</keyword>
<evidence type="ECO:0000259" key="3">
    <source>
        <dbReference type="Pfam" id="PF00588"/>
    </source>
</evidence>
<dbReference type="GO" id="GO:0032259">
    <property type="term" value="P:methylation"/>
    <property type="evidence" value="ECO:0007669"/>
    <property type="project" value="UniProtKB-KW"/>
</dbReference>
<dbReference type="Gene3D" id="3.30.1330.30">
    <property type="match status" value="1"/>
</dbReference>
<dbReference type="EMBL" id="ABXJ01000084">
    <property type="protein sequence ID" value="EEA90185.1"/>
    <property type="molecule type" value="Genomic_DNA"/>
</dbReference>
<proteinExistence type="predicted"/>
<dbReference type="InterPro" id="IPR001537">
    <property type="entry name" value="SpoU_MeTrfase"/>
</dbReference>
<dbReference type="InterPro" id="IPR029026">
    <property type="entry name" value="tRNA_m1G_MTases_N"/>
</dbReference>
<name>B6GC04_9ACTN</name>
<evidence type="ECO:0000313" key="4">
    <source>
        <dbReference type="EMBL" id="EEA90185.1"/>
    </source>
</evidence>
<dbReference type="PANTHER" id="PTHR43191:SF12">
    <property type="entry name" value="RRNA METHYLASE"/>
    <property type="match status" value="1"/>
</dbReference>
<organism evidence="4 5">
    <name type="scientific">Collinsella stercoris DSM 13279</name>
    <dbReference type="NCBI Taxonomy" id="445975"/>
    <lineage>
        <taxon>Bacteria</taxon>
        <taxon>Bacillati</taxon>
        <taxon>Actinomycetota</taxon>
        <taxon>Coriobacteriia</taxon>
        <taxon>Coriobacteriales</taxon>
        <taxon>Coriobacteriaceae</taxon>
        <taxon>Collinsella</taxon>
    </lineage>
</organism>
<accession>B6GC04</accession>
<reference evidence="4 5" key="1">
    <citation type="submission" date="2008-10" db="EMBL/GenBank/DDBJ databases">
        <title>Draft genome sequence of Collinsella stercoris (DSM 13279).</title>
        <authorList>
            <person name="Sudarsanam P."/>
            <person name="Ley R."/>
            <person name="Guruge J."/>
            <person name="Turnbaugh P.J."/>
            <person name="Mahowald M."/>
            <person name="Liep D."/>
            <person name="Gordon J."/>
        </authorList>
    </citation>
    <scope>NUCLEOTIDE SEQUENCE [LARGE SCALE GENOMIC DNA]</scope>
    <source>
        <strain evidence="4 5">DSM 13279</strain>
    </source>
</reference>
<dbReference type="InterPro" id="IPR029064">
    <property type="entry name" value="Ribosomal_eL30-like_sf"/>
</dbReference>
<keyword evidence="1 4" id="KW-0489">Methyltransferase</keyword>
<dbReference type="GO" id="GO:0003723">
    <property type="term" value="F:RNA binding"/>
    <property type="evidence" value="ECO:0007669"/>
    <property type="project" value="InterPro"/>
</dbReference>
<dbReference type="InterPro" id="IPR051259">
    <property type="entry name" value="rRNA_Methyltransferase"/>
</dbReference>
<dbReference type="OrthoDB" id="3190829at2"/>
<dbReference type="InterPro" id="IPR029028">
    <property type="entry name" value="Alpha/beta_knot_MTases"/>
</dbReference>
<dbReference type="CDD" id="cd18095">
    <property type="entry name" value="SpoU-like_rRNA-MTase"/>
    <property type="match status" value="1"/>
</dbReference>
<dbReference type="STRING" id="445975.COLSTE_01623"/>
<keyword evidence="2 4" id="KW-0808">Transferase</keyword>
<dbReference type="AlphaFoldDB" id="B6GC04"/>
<comment type="caution">
    <text evidence="4">The sequence shown here is derived from an EMBL/GenBank/DDBJ whole genome shotgun (WGS) entry which is preliminary data.</text>
</comment>
<dbReference type="PANTHER" id="PTHR43191">
    <property type="entry name" value="RRNA METHYLTRANSFERASE 3"/>
    <property type="match status" value="1"/>
</dbReference>
<dbReference type="GO" id="GO:0006396">
    <property type="term" value="P:RNA processing"/>
    <property type="evidence" value="ECO:0007669"/>
    <property type="project" value="InterPro"/>
</dbReference>